<gene>
    <name evidence="3" type="ORF">HOLleu_03911</name>
</gene>
<dbReference type="PROSITE" id="PS00022">
    <property type="entry name" value="EGF_1"/>
    <property type="match status" value="1"/>
</dbReference>
<feature type="disulfide bond" evidence="1">
    <location>
        <begin position="168"/>
        <end position="177"/>
    </location>
</feature>
<feature type="domain" description="EGF-like" evidence="2">
    <location>
        <begin position="141"/>
        <end position="178"/>
    </location>
</feature>
<comment type="caution">
    <text evidence="1">Lacks conserved residue(s) required for the propagation of feature annotation.</text>
</comment>
<keyword evidence="1" id="KW-1015">Disulfide bond</keyword>
<dbReference type="Gene3D" id="2.170.300.10">
    <property type="entry name" value="Tie2 ligand-binding domain superfamily"/>
    <property type="match status" value="1"/>
</dbReference>
<name>A0A9Q1CTL4_HOLLE</name>
<dbReference type="EMBL" id="JAIZAY010000001">
    <property type="protein sequence ID" value="KAJ8050630.1"/>
    <property type="molecule type" value="Genomic_DNA"/>
</dbReference>
<keyword evidence="3" id="KW-0418">Kinase</keyword>
<evidence type="ECO:0000259" key="2">
    <source>
        <dbReference type="PROSITE" id="PS50026"/>
    </source>
</evidence>
<sequence length="245" mass="27253">MFLLLVINAFQNGFLWLLRLILTFFSETQPFELDYVILTISSELLNTRGVYTVTVYPSAAGSTDLAKSDDNPIGVSWTPGCLNIRWCKDRRRNVNTGPRLTLTSTKDAGVYTIHRPKRGRRGWFVQIEVIVATCPMNHWWDGTACMTRSNYPCVNGGVPKDAEDGCSCPPYFTGSTCANQVNVASEIFLLGYTLIDTARKLFCGDLVGGHNQCRGLLFCLGDLFGCKCFPGWHGNNCDRGKNMIP</sequence>
<dbReference type="InterPro" id="IPR000742">
    <property type="entry name" value="EGF"/>
</dbReference>
<dbReference type="AlphaFoldDB" id="A0A9Q1CTL4"/>
<reference evidence="3" key="1">
    <citation type="submission" date="2021-10" db="EMBL/GenBank/DDBJ databases">
        <title>Tropical sea cucumber genome reveals ecological adaptation and Cuvierian tubules defense mechanism.</title>
        <authorList>
            <person name="Chen T."/>
        </authorList>
    </citation>
    <scope>NUCLEOTIDE SEQUENCE</scope>
    <source>
        <strain evidence="3">Nanhai2018</strain>
        <tissue evidence="3">Muscle</tissue>
    </source>
</reference>
<keyword evidence="1" id="KW-0245">EGF-like domain</keyword>
<proteinExistence type="predicted"/>
<dbReference type="GO" id="GO:0016301">
    <property type="term" value="F:kinase activity"/>
    <property type="evidence" value="ECO:0007669"/>
    <property type="project" value="UniProtKB-KW"/>
</dbReference>
<keyword evidence="3" id="KW-0675">Receptor</keyword>
<evidence type="ECO:0000256" key="1">
    <source>
        <dbReference type="PROSITE-ProRule" id="PRU00076"/>
    </source>
</evidence>
<protein>
    <submittedName>
        <fullName evidence="3">Tyrosine-protein kinase receptor Tie-1</fullName>
    </submittedName>
</protein>
<evidence type="ECO:0000313" key="4">
    <source>
        <dbReference type="Proteomes" id="UP001152320"/>
    </source>
</evidence>
<organism evidence="3 4">
    <name type="scientific">Holothuria leucospilota</name>
    <name type="common">Black long sea cucumber</name>
    <name type="synonym">Mertensiothuria leucospilota</name>
    <dbReference type="NCBI Taxonomy" id="206669"/>
    <lineage>
        <taxon>Eukaryota</taxon>
        <taxon>Metazoa</taxon>
        <taxon>Echinodermata</taxon>
        <taxon>Eleutherozoa</taxon>
        <taxon>Echinozoa</taxon>
        <taxon>Holothuroidea</taxon>
        <taxon>Aspidochirotacea</taxon>
        <taxon>Aspidochirotida</taxon>
        <taxon>Holothuriidae</taxon>
        <taxon>Holothuria</taxon>
    </lineage>
</organism>
<comment type="caution">
    <text evidence="3">The sequence shown here is derived from an EMBL/GenBank/DDBJ whole genome shotgun (WGS) entry which is preliminary data.</text>
</comment>
<accession>A0A9Q1CTL4</accession>
<keyword evidence="4" id="KW-1185">Reference proteome</keyword>
<dbReference type="PROSITE" id="PS50026">
    <property type="entry name" value="EGF_3"/>
    <property type="match status" value="1"/>
</dbReference>
<dbReference type="SUPFAM" id="SSF57196">
    <property type="entry name" value="EGF/Laminin"/>
    <property type="match status" value="1"/>
</dbReference>
<keyword evidence="3" id="KW-0808">Transferase</keyword>
<dbReference type="Proteomes" id="UP001152320">
    <property type="component" value="Chromosome 1"/>
</dbReference>
<evidence type="ECO:0000313" key="3">
    <source>
        <dbReference type="EMBL" id="KAJ8050630.1"/>
    </source>
</evidence>